<feature type="binding site" evidence="4">
    <location>
        <position position="266"/>
    </location>
    <ligand>
        <name>Mg(2+)</name>
        <dbReference type="ChEBI" id="CHEBI:18420"/>
    </ligand>
</feature>
<keyword evidence="3 7" id="KW-0560">Oxidoreductase</keyword>
<dbReference type="PANTHER" id="PTHR43825">
    <property type="entry name" value="PYRUVATE DEHYDROGENASE E1 COMPONENT"/>
    <property type="match status" value="1"/>
</dbReference>
<dbReference type="InterPro" id="IPR051157">
    <property type="entry name" value="PDH/Transketolase"/>
</dbReference>
<dbReference type="GO" id="GO:0004739">
    <property type="term" value="F:pyruvate dehydrogenase (acetyl-transferring) activity"/>
    <property type="evidence" value="ECO:0007669"/>
    <property type="project" value="UniProtKB-EC"/>
</dbReference>
<feature type="binding site" evidence="4">
    <location>
        <position position="234"/>
    </location>
    <ligand>
        <name>Mg(2+)</name>
        <dbReference type="ChEBI" id="CHEBI:18420"/>
    </ligand>
</feature>
<feature type="domain" description="Transketolase-like C-terminal" evidence="6">
    <location>
        <begin position="714"/>
        <end position="848"/>
    </location>
</feature>
<evidence type="ECO:0000256" key="1">
    <source>
        <dbReference type="ARBA" id="ARBA00001964"/>
    </source>
</evidence>
<sequence length="890" mass="100102">MIRGFKQQLPDADPRETQEWIDALDDVVRNSGAERADFLLRKVLKRARMLNVGLPGLVQSRYINTISPEQEPPFPGDEAMELRIRRMIRWNAAVMVVRANHLFAGIGGHLATYASSASLYEVGFNHFFRGKDGGDAGDQVFFQGHAAPGFYARAFLEGRLTEAHLDHFRREVVRGRGLSSYPHPRLMPDFWEYPTVSMGLGPISAIYQARFNRYLHARGIADTSRSRVWAFIGDGEMDEPEAQGALTVASREGLDNLTFVINCNLQRLDGPVRGNGKIIQELEALLTGAGWNVIKVIWSRDWDPLLAQDVDGALVEAMNETVDGEWQRYSMETGAYIREHFFGRDPRLLRMVEGYTDDQLRGLRRGGHDYKKLYAAYRLATSTPGRPTAILVKTVKGWTLPPAEARNVAHQVKKMNTEELRKFRDRLELPIPDRKLAEAPYYNPGPDSPEVRYMLERRRALGGSLPKRVVRCTFLQPAPDRVFAEFDAGTGDKQLVSTTMVLGKLMRNLLRDPQWGPRVVPIIPDEARTFGMEVLFREVGIYAPHGQKYDPVDSKLVLSYTEKPNGQLLEEGITEAGSMASLQAAGTSYATHAQVTVPFYIFYSMFFQRTLDQLWAFGDIRGRGFILGATAGRTTLNGEGLQHEDGHSHVLASVVPNVRCYDPAFAYEVATIVRDGLDRMYVKDEDVFYYVTLYNQDYAMPPRPEGVEDGILRGLYRYRPALHRGKLRAQLFGSGPILLQALRAQEILGERYGVAADVWSATSYQQLRMDALSCERWNRLHPDGAPRVPYVTRALEGHEGPVVAASDYLRLVPDMVARWVPRTFVPLGTDGYGRSDTREALRRFFEVDAEHIVVATLSALRAEGKVEAATVTQAMKDFGIDPDAPDPWTV</sequence>
<comment type="function">
    <text evidence="3">Component of the pyruvate dehydrogenase (PDH) complex, that catalyzes the overall conversion of pyruvate to acetyl-CoA and CO(2).</text>
</comment>
<dbReference type="Pfam" id="PF17831">
    <property type="entry name" value="PDH_E1_M"/>
    <property type="match status" value="1"/>
</dbReference>
<dbReference type="InterPro" id="IPR009014">
    <property type="entry name" value="Transketo_C/PFOR_II"/>
</dbReference>
<dbReference type="SUPFAM" id="SSF52922">
    <property type="entry name" value="TK C-terminal domain-like"/>
    <property type="match status" value="1"/>
</dbReference>
<comment type="cofactor">
    <cofactor evidence="4">
        <name>Mg(2+)</name>
        <dbReference type="ChEBI" id="CHEBI:18420"/>
    </cofactor>
</comment>
<evidence type="ECO:0000256" key="4">
    <source>
        <dbReference type="PIRSR" id="PIRSR000156-1"/>
    </source>
</evidence>
<accession>A0A832I7G2</accession>
<dbReference type="AlphaFoldDB" id="A0A832I7G2"/>
<dbReference type="InterPro" id="IPR035807">
    <property type="entry name" value="PDC_E1_N"/>
</dbReference>
<dbReference type="PANTHER" id="PTHR43825:SF3">
    <property type="entry name" value="PYRUVATE DEHYDROGENASE E1 COMPONENT"/>
    <property type="match status" value="1"/>
</dbReference>
<dbReference type="InterPro" id="IPR055152">
    <property type="entry name" value="Transketolase-like_C_2"/>
</dbReference>
<dbReference type="NCBIfam" id="TIGR00759">
    <property type="entry name" value="aceE"/>
    <property type="match status" value="1"/>
</dbReference>
<name>A0A832I7G2_UNCEI</name>
<dbReference type="Gene3D" id="3.40.50.920">
    <property type="match status" value="1"/>
</dbReference>
<dbReference type="InterPro" id="IPR029061">
    <property type="entry name" value="THDP-binding"/>
</dbReference>
<evidence type="ECO:0000259" key="6">
    <source>
        <dbReference type="Pfam" id="PF22613"/>
    </source>
</evidence>
<dbReference type="FunFam" id="3.40.50.970:FF:000011">
    <property type="entry name" value="Pyruvate dehydrogenase E1 component"/>
    <property type="match status" value="1"/>
</dbReference>
<keyword evidence="2 3" id="KW-0786">Thiamine pyrophosphate</keyword>
<proteinExistence type="predicted"/>
<dbReference type="EC" id="1.2.4.1" evidence="3"/>
<dbReference type="InterPro" id="IPR041621">
    <property type="entry name" value="PDH_E1_M"/>
</dbReference>
<evidence type="ECO:0000259" key="5">
    <source>
        <dbReference type="Pfam" id="PF17831"/>
    </source>
</evidence>
<feature type="binding site" evidence="4">
    <location>
        <position position="264"/>
    </location>
    <ligand>
        <name>Mg(2+)</name>
        <dbReference type="ChEBI" id="CHEBI:18420"/>
    </ligand>
</feature>
<comment type="catalytic activity">
    <reaction evidence="3">
        <text>N(6)-[(R)-lipoyl]-L-lysyl-[protein] + pyruvate + H(+) = N(6)-[(R)-S(8)-acetyldihydrolipoyl]-L-lysyl-[protein] + CO2</text>
        <dbReference type="Rhea" id="RHEA:19189"/>
        <dbReference type="Rhea" id="RHEA-COMP:10474"/>
        <dbReference type="Rhea" id="RHEA-COMP:10478"/>
        <dbReference type="ChEBI" id="CHEBI:15361"/>
        <dbReference type="ChEBI" id="CHEBI:15378"/>
        <dbReference type="ChEBI" id="CHEBI:16526"/>
        <dbReference type="ChEBI" id="CHEBI:83099"/>
        <dbReference type="ChEBI" id="CHEBI:83111"/>
        <dbReference type="EC" id="1.2.4.1"/>
    </reaction>
</comment>
<dbReference type="CDD" id="cd02017">
    <property type="entry name" value="TPP_E1_EcPDC_like"/>
    <property type="match status" value="1"/>
</dbReference>
<dbReference type="Gene3D" id="3.40.50.970">
    <property type="match status" value="2"/>
</dbReference>
<feature type="domain" description="Pyruvate dehydrogenase E1 component middle" evidence="5">
    <location>
        <begin position="480"/>
        <end position="701"/>
    </location>
</feature>
<evidence type="ECO:0000256" key="3">
    <source>
        <dbReference type="PIRNR" id="PIRNR000156"/>
    </source>
</evidence>
<dbReference type="PIRSF" id="PIRSF000156">
    <property type="entry name" value="Pyruvate_dh_E1"/>
    <property type="match status" value="1"/>
</dbReference>
<dbReference type="EMBL" id="DSQF01000022">
    <property type="protein sequence ID" value="HGZ44013.1"/>
    <property type="molecule type" value="Genomic_DNA"/>
</dbReference>
<gene>
    <name evidence="7" type="primary">aceE</name>
    <name evidence="7" type="ORF">ENR23_11445</name>
</gene>
<comment type="caution">
    <text evidence="7">The sequence shown here is derived from an EMBL/GenBank/DDBJ whole genome shotgun (WGS) entry which is preliminary data.</text>
</comment>
<comment type="cofactor">
    <cofactor evidence="1 3">
        <name>thiamine diphosphate</name>
        <dbReference type="ChEBI" id="CHEBI:58937"/>
    </cofactor>
</comment>
<keyword evidence="4" id="KW-0479">Metal-binding</keyword>
<dbReference type="InterPro" id="IPR004660">
    <property type="entry name" value="PDH_E1"/>
</dbReference>
<evidence type="ECO:0000256" key="2">
    <source>
        <dbReference type="ARBA" id="ARBA00023052"/>
    </source>
</evidence>
<keyword evidence="3 7" id="KW-0670">Pyruvate</keyword>
<dbReference type="SUPFAM" id="SSF52518">
    <property type="entry name" value="Thiamin diphosphate-binding fold (THDP-binding)"/>
    <property type="match status" value="2"/>
</dbReference>
<organism evidence="7">
    <name type="scientific">Eiseniibacteriota bacterium</name>
    <dbReference type="NCBI Taxonomy" id="2212470"/>
    <lineage>
        <taxon>Bacteria</taxon>
        <taxon>Candidatus Eiseniibacteriota</taxon>
    </lineage>
</organism>
<keyword evidence="4" id="KW-0460">Magnesium</keyword>
<dbReference type="Pfam" id="PF22613">
    <property type="entry name" value="Transketolase_C_1"/>
    <property type="match status" value="1"/>
</dbReference>
<protein>
    <recommendedName>
        <fullName evidence="3">Pyruvate dehydrogenase E1 component</fullName>
        <ecNumber evidence="3">1.2.4.1</ecNumber>
    </recommendedName>
</protein>
<reference evidence="7" key="1">
    <citation type="journal article" date="2020" name="mSystems">
        <title>Genome- and Community-Level Interaction Insights into Carbon Utilization and Element Cycling Functions of Hydrothermarchaeota in Hydrothermal Sediment.</title>
        <authorList>
            <person name="Zhou Z."/>
            <person name="Liu Y."/>
            <person name="Xu W."/>
            <person name="Pan J."/>
            <person name="Luo Z.H."/>
            <person name="Li M."/>
        </authorList>
    </citation>
    <scope>NUCLEOTIDE SEQUENCE [LARGE SCALE GENOMIC DNA]</scope>
    <source>
        <strain evidence="7">SpSt-381</strain>
    </source>
</reference>
<dbReference type="GO" id="GO:0046872">
    <property type="term" value="F:metal ion binding"/>
    <property type="evidence" value="ECO:0007669"/>
    <property type="project" value="UniProtKB-KW"/>
</dbReference>
<evidence type="ECO:0000313" key="7">
    <source>
        <dbReference type="EMBL" id="HGZ44013.1"/>
    </source>
</evidence>